<dbReference type="InterPro" id="IPR003362">
    <property type="entry name" value="Bact_transf"/>
</dbReference>
<evidence type="ECO:0000256" key="6">
    <source>
        <dbReference type="ARBA" id="ARBA00023136"/>
    </source>
</evidence>
<keyword evidence="6 7" id="KW-0472">Membrane</keyword>
<dbReference type="EC" id="2.7.8.-" evidence="9"/>
<feature type="domain" description="Bacterial sugar transferase" evidence="8">
    <location>
        <begin position="307"/>
        <end position="488"/>
    </location>
</feature>
<dbReference type="GO" id="GO:0016740">
    <property type="term" value="F:transferase activity"/>
    <property type="evidence" value="ECO:0007669"/>
    <property type="project" value="UniProtKB-KW"/>
</dbReference>
<keyword evidence="10" id="KW-1185">Reference proteome</keyword>
<evidence type="ECO:0000256" key="2">
    <source>
        <dbReference type="ARBA" id="ARBA00006464"/>
    </source>
</evidence>
<keyword evidence="5 7" id="KW-1133">Transmembrane helix</keyword>
<comment type="subcellular location">
    <subcellularLocation>
        <location evidence="1">Membrane</location>
        <topology evidence="1">Multi-pass membrane protein</topology>
    </subcellularLocation>
</comment>
<sequence>MNISATKLKETNYVSNPFYLKLLTFLVDKRFFSFEVSDRKYILFTLDLSLVLLAAFIYCLGIEPGLGVKQMIEQYYSCFISIALLWSVFSYVFDLYNLENINNFYSTVKYLFIAATLTVISYLFIPWFTPPLPSRLLIFLFYFNLLISLTIWRYAYSRLLNRPLFLKRVLIVGSGWSSNALIDVFANGDIFNYHLGYKIVAVIDEGNVQSMYKGVRITNGTSNISKLAKRLKIDEIIVDESGNKENSAVSIRELTNCRKKGMAVTSLTDFYENLTGRVLVHNTARDFSLAFPYNRNQFRTAYLFFSRSLDMLFGIVGVAVCSFFVPFVYIANHLGSKGPLFYSQERVGLYGRTFKITKFRSMVVDAEKNGAAWAQKNDNRITKVGKLLRRSRIDELPQAWSVLKGDMSLIGPRPERPVFVEQLKQEIPFYDTRHLAKPGITGWAQAIYKYGSNAEDALMKVQYDLYYLKNRSVFMDIKVLLKTISVVVRFKGM</sequence>
<dbReference type="PANTHER" id="PTHR30576">
    <property type="entry name" value="COLANIC BIOSYNTHESIS UDP-GLUCOSE LIPID CARRIER TRANSFERASE"/>
    <property type="match status" value="1"/>
</dbReference>
<name>A0ABW5IG65_9BACT</name>
<evidence type="ECO:0000256" key="1">
    <source>
        <dbReference type="ARBA" id="ARBA00004141"/>
    </source>
</evidence>
<feature type="transmembrane region" description="Helical" evidence="7">
    <location>
        <begin position="309"/>
        <end position="331"/>
    </location>
</feature>
<dbReference type="NCBIfam" id="TIGR03025">
    <property type="entry name" value="EPS_sugtrans"/>
    <property type="match status" value="1"/>
</dbReference>
<feature type="transmembrane region" description="Helical" evidence="7">
    <location>
        <begin position="74"/>
        <end position="96"/>
    </location>
</feature>
<evidence type="ECO:0000256" key="4">
    <source>
        <dbReference type="ARBA" id="ARBA00022692"/>
    </source>
</evidence>
<reference evidence="10" key="1">
    <citation type="journal article" date="2019" name="Int. J. Syst. Evol. Microbiol.">
        <title>The Global Catalogue of Microorganisms (GCM) 10K type strain sequencing project: providing services to taxonomists for standard genome sequencing and annotation.</title>
        <authorList>
            <consortium name="The Broad Institute Genomics Platform"/>
            <consortium name="The Broad Institute Genome Sequencing Center for Infectious Disease"/>
            <person name="Wu L."/>
            <person name="Ma J."/>
        </authorList>
    </citation>
    <scope>NUCLEOTIDE SEQUENCE [LARGE SCALE GENOMIC DNA]</scope>
    <source>
        <strain evidence="10">KCTC 42498</strain>
    </source>
</reference>
<protein>
    <submittedName>
        <fullName evidence="9">Sugar transferase</fullName>
        <ecNumber evidence="9">2.7.8.-</ecNumber>
    </submittedName>
</protein>
<keyword evidence="3 9" id="KW-0808">Transferase</keyword>
<evidence type="ECO:0000313" key="10">
    <source>
        <dbReference type="Proteomes" id="UP001597544"/>
    </source>
</evidence>
<feature type="transmembrane region" description="Helical" evidence="7">
    <location>
        <begin position="108"/>
        <end position="129"/>
    </location>
</feature>
<evidence type="ECO:0000313" key="9">
    <source>
        <dbReference type="EMBL" id="MFD2512656.1"/>
    </source>
</evidence>
<dbReference type="Pfam" id="PF02397">
    <property type="entry name" value="Bac_transf"/>
    <property type="match status" value="1"/>
</dbReference>
<evidence type="ECO:0000256" key="5">
    <source>
        <dbReference type="ARBA" id="ARBA00022989"/>
    </source>
</evidence>
<dbReference type="Proteomes" id="UP001597544">
    <property type="component" value="Unassembled WGS sequence"/>
</dbReference>
<organism evidence="9 10">
    <name type="scientific">Pontibacter locisalis</name>
    <dbReference type="NCBI Taxonomy" id="1719035"/>
    <lineage>
        <taxon>Bacteria</taxon>
        <taxon>Pseudomonadati</taxon>
        <taxon>Bacteroidota</taxon>
        <taxon>Cytophagia</taxon>
        <taxon>Cytophagales</taxon>
        <taxon>Hymenobacteraceae</taxon>
        <taxon>Pontibacter</taxon>
    </lineage>
</organism>
<comment type="caution">
    <text evidence="9">The sequence shown here is derived from an EMBL/GenBank/DDBJ whole genome shotgun (WGS) entry which is preliminary data.</text>
</comment>
<dbReference type="EMBL" id="JBHULU010000002">
    <property type="protein sequence ID" value="MFD2512656.1"/>
    <property type="molecule type" value="Genomic_DNA"/>
</dbReference>
<comment type="similarity">
    <text evidence="2">Belongs to the bacterial sugar transferase family.</text>
</comment>
<dbReference type="PANTHER" id="PTHR30576:SF0">
    <property type="entry name" value="UNDECAPRENYL-PHOSPHATE N-ACETYLGALACTOSAMINYL 1-PHOSPHATE TRANSFERASE-RELATED"/>
    <property type="match status" value="1"/>
</dbReference>
<feature type="transmembrane region" description="Helical" evidence="7">
    <location>
        <begin position="135"/>
        <end position="156"/>
    </location>
</feature>
<dbReference type="InterPro" id="IPR017475">
    <property type="entry name" value="EPS_sugar_tfrase"/>
</dbReference>
<evidence type="ECO:0000256" key="7">
    <source>
        <dbReference type="SAM" id="Phobius"/>
    </source>
</evidence>
<accession>A0ABW5IG65</accession>
<evidence type="ECO:0000259" key="8">
    <source>
        <dbReference type="Pfam" id="PF02397"/>
    </source>
</evidence>
<dbReference type="Gene3D" id="3.40.50.720">
    <property type="entry name" value="NAD(P)-binding Rossmann-like Domain"/>
    <property type="match status" value="1"/>
</dbReference>
<proteinExistence type="inferred from homology"/>
<evidence type="ECO:0000256" key="3">
    <source>
        <dbReference type="ARBA" id="ARBA00022679"/>
    </source>
</evidence>
<keyword evidence="4 7" id="KW-0812">Transmembrane</keyword>
<dbReference type="RefSeq" id="WP_377502975.1">
    <property type="nucleotide sequence ID" value="NZ_JBHULU010000002.1"/>
</dbReference>
<gene>
    <name evidence="9" type="ORF">ACFSRY_02145</name>
</gene>
<feature type="transmembrane region" description="Helical" evidence="7">
    <location>
        <begin position="41"/>
        <end position="62"/>
    </location>
</feature>